<protein>
    <submittedName>
        <fullName evidence="2">Uncharacterized protein</fullName>
    </submittedName>
</protein>
<proteinExistence type="predicted"/>
<dbReference type="Proteomes" id="UP000188268">
    <property type="component" value="Unassembled WGS sequence"/>
</dbReference>
<sequence length="26" mass="2635">GQLGHFLQINGDISGNEGDGKGNLGH</sequence>
<evidence type="ECO:0000313" key="2">
    <source>
        <dbReference type="EMBL" id="OMP11069.1"/>
    </source>
</evidence>
<feature type="non-terminal residue" evidence="2">
    <location>
        <position position="1"/>
    </location>
</feature>
<dbReference type="AlphaFoldDB" id="A0A1R3KVJ5"/>
<name>A0A1R3KVJ5_COCAP</name>
<dbReference type="Gramene" id="OMP11069">
    <property type="protein sequence ID" value="OMP11069"/>
    <property type="gene ID" value="CCACVL1_00687"/>
</dbReference>
<dbReference type="EMBL" id="AWWV01001596">
    <property type="protein sequence ID" value="OMP11069.1"/>
    <property type="molecule type" value="Genomic_DNA"/>
</dbReference>
<accession>A0A1R3KVJ5</accession>
<feature type="region of interest" description="Disordered" evidence="1">
    <location>
        <begin position="1"/>
        <end position="26"/>
    </location>
</feature>
<comment type="caution">
    <text evidence="2">The sequence shown here is derived from an EMBL/GenBank/DDBJ whole genome shotgun (WGS) entry which is preliminary data.</text>
</comment>
<reference evidence="2 3" key="1">
    <citation type="submission" date="2013-09" db="EMBL/GenBank/DDBJ databases">
        <title>Corchorus capsularis genome sequencing.</title>
        <authorList>
            <person name="Alam M."/>
            <person name="Haque M.S."/>
            <person name="Islam M.S."/>
            <person name="Emdad E.M."/>
            <person name="Islam M.M."/>
            <person name="Ahmed B."/>
            <person name="Halim A."/>
            <person name="Hossen Q.M.M."/>
            <person name="Hossain M.Z."/>
            <person name="Ahmed R."/>
            <person name="Khan M.M."/>
            <person name="Islam R."/>
            <person name="Rashid M.M."/>
            <person name="Khan S.A."/>
            <person name="Rahman M.S."/>
            <person name="Alam M."/>
        </authorList>
    </citation>
    <scope>NUCLEOTIDE SEQUENCE [LARGE SCALE GENOMIC DNA]</scope>
    <source>
        <strain evidence="3">cv. CVL-1</strain>
        <tissue evidence="2">Whole seedling</tissue>
    </source>
</reference>
<evidence type="ECO:0000313" key="3">
    <source>
        <dbReference type="Proteomes" id="UP000188268"/>
    </source>
</evidence>
<gene>
    <name evidence="2" type="ORF">CCACVL1_00687</name>
</gene>
<keyword evidence="3" id="KW-1185">Reference proteome</keyword>
<evidence type="ECO:0000256" key="1">
    <source>
        <dbReference type="SAM" id="MobiDB-lite"/>
    </source>
</evidence>
<organism evidence="2 3">
    <name type="scientific">Corchorus capsularis</name>
    <name type="common">Jute</name>
    <dbReference type="NCBI Taxonomy" id="210143"/>
    <lineage>
        <taxon>Eukaryota</taxon>
        <taxon>Viridiplantae</taxon>
        <taxon>Streptophyta</taxon>
        <taxon>Embryophyta</taxon>
        <taxon>Tracheophyta</taxon>
        <taxon>Spermatophyta</taxon>
        <taxon>Magnoliopsida</taxon>
        <taxon>eudicotyledons</taxon>
        <taxon>Gunneridae</taxon>
        <taxon>Pentapetalae</taxon>
        <taxon>rosids</taxon>
        <taxon>malvids</taxon>
        <taxon>Malvales</taxon>
        <taxon>Malvaceae</taxon>
        <taxon>Grewioideae</taxon>
        <taxon>Apeibeae</taxon>
        <taxon>Corchorus</taxon>
    </lineage>
</organism>